<evidence type="ECO:0000313" key="1">
    <source>
        <dbReference type="EMBL" id="MFC7147880.1"/>
    </source>
</evidence>
<organism evidence="1 2">
    <name type="scientific">Cohnella cellulosilytica</name>
    <dbReference type="NCBI Taxonomy" id="986710"/>
    <lineage>
        <taxon>Bacteria</taxon>
        <taxon>Bacillati</taxon>
        <taxon>Bacillota</taxon>
        <taxon>Bacilli</taxon>
        <taxon>Bacillales</taxon>
        <taxon>Paenibacillaceae</taxon>
        <taxon>Cohnella</taxon>
    </lineage>
</organism>
<sequence length="128" mass="15073">MLQLGERIVIVDDRFEQNLPVGEYGYIIAYDRNNDSAFDYIIRVPKANRQFYVPESDIELERMLLELEADRIEKEALIDFALATRNEELFRKIMNGDQAEDQPAEDDSSKEVLSREEFIRQVNLKAWI</sequence>
<dbReference type="RefSeq" id="WP_378051079.1">
    <property type="nucleotide sequence ID" value="NZ_JBHMDN010000032.1"/>
</dbReference>
<gene>
    <name evidence="1" type="ORF">ACFQMJ_04970</name>
</gene>
<protein>
    <submittedName>
        <fullName evidence="1">ATPase</fullName>
    </submittedName>
</protein>
<reference evidence="2" key="1">
    <citation type="journal article" date="2019" name="Int. J. Syst. Evol. Microbiol.">
        <title>The Global Catalogue of Microorganisms (GCM) 10K type strain sequencing project: providing services to taxonomists for standard genome sequencing and annotation.</title>
        <authorList>
            <consortium name="The Broad Institute Genomics Platform"/>
            <consortium name="The Broad Institute Genome Sequencing Center for Infectious Disease"/>
            <person name="Wu L."/>
            <person name="Ma J."/>
        </authorList>
    </citation>
    <scope>NUCLEOTIDE SEQUENCE [LARGE SCALE GENOMIC DNA]</scope>
    <source>
        <strain evidence="2">KCTC 12907</strain>
    </source>
</reference>
<comment type="caution">
    <text evidence="1">The sequence shown here is derived from an EMBL/GenBank/DDBJ whole genome shotgun (WGS) entry which is preliminary data.</text>
</comment>
<dbReference type="Proteomes" id="UP001596378">
    <property type="component" value="Unassembled WGS sequence"/>
</dbReference>
<evidence type="ECO:0000313" key="2">
    <source>
        <dbReference type="Proteomes" id="UP001596378"/>
    </source>
</evidence>
<keyword evidence="2" id="KW-1185">Reference proteome</keyword>
<proteinExistence type="predicted"/>
<name>A0ABW2FA50_9BACL</name>
<accession>A0ABW2FA50</accession>
<dbReference type="EMBL" id="JBHTAI010000003">
    <property type="protein sequence ID" value="MFC7147880.1"/>
    <property type="molecule type" value="Genomic_DNA"/>
</dbReference>